<evidence type="ECO:0000256" key="8">
    <source>
        <dbReference type="SAM" id="MobiDB-lite"/>
    </source>
</evidence>
<dbReference type="GO" id="GO:0009847">
    <property type="term" value="P:spore germination"/>
    <property type="evidence" value="ECO:0007669"/>
    <property type="project" value="InterPro"/>
</dbReference>
<comment type="subcellular location">
    <subcellularLocation>
        <location evidence="1">Membrane</location>
        <topology evidence="1">Lipid-anchor</topology>
    </subcellularLocation>
</comment>
<evidence type="ECO:0000256" key="7">
    <source>
        <dbReference type="ARBA" id="ARBA00023288"/>
    </source>
</evidence>
<dbReference type="OrthoDB" id="2569624at2"/>
<dbReference type="PANTHER" id="PTHR35789:SF1">
    <property type="entry name" value="SPORE GERMINATION PROTEIN B3"/>
    <property type="match status" value="1"/>
</dbReference>
<comment type="caution">
    <text evidence="11">The sequence shown here is derived from an EMBL/GenBank/DDBJ whole genome shotgun (WGS) entry which is preliminary data.</text>
</comment>
<sequence>MNSRNRLILIVLPFLLMLCLTGCWSSKEIESLGVYVGLALDIGKEPELEQELTEKGADYPKKNLVTSTIQIIPVQKGKDSQQKGKSTSSMYSNSTETGDSGFQLLRQHALSEHRTIIGHHLKVIVISSEVSQKIDIEKLLKFILRDNDIRPSCIVLLSSGKASDTLITNQPGDIPAFHLKSLIENQNRTNKILPEITLTKLDGIMNSGASFILQNVISAKGQVEFAGAGVIKGKTNKWIGSLNEQEVEALSWITSKAKGGLIKTYDKTGEVLAYEIKSVNTKIKSKVDGDDISFHVSIKSDGRLMENWNTSKDPTDTEYLKETEQYFEDELKNMIYKIVHKMQEDYRVDVAGFRDRLRIQHPRVWKKVKEDWDETFSKSEITYDVNLNITDYGSSAK</sequence>
<name>A0A3S1DYR2_9BACL</name>
<keyword evidence="6" id="KW-0564">Palmitate</keyword>
<dbReference type="GO" id="GO:0016020">
    <property type="term" value="C:membrane"/>
    <property type="evidence" value="ECO:0007669"/>
    <property type="project" value="UniProtKB-SubCell"/>
</dbReference>
<evidence type="ECO:0000256" key="3">
    <source>
        <dbReference type="ARBA" id="ARBA00022544"/>
    </source>
</evidence>
<evidence type="ECO:0000256" key="5">
    <source>
        <dbReference type="ARBA" id="ARBA00023136"/>
    </source>
</evidence>
<keyword evidence="3" id="KW-0309">Germination</keyword>
<dbReference type="NCBIfam" id="TIGR02887">
    <property type="entry name" value="spore_ger_x_C"/>
    <property type="match status" value="1"/>
</dbReference>
<dbReference type="Pfam" id="PF05504">
    <property type="entry name" value="Spore_GerAC"/>
    <property type="match status" value="1"/>
</dbReference>
<dbReference type="Gene3D" id="3.30.300.210">
    <property type="entry name" value="Nutrient germinant receptor protein C, domain 3"/>
    <property type="match status" value="1"/>
</dbReference>
<comment type="similarity">
    <text evidence="2">Belongs to the GerABKC lipoprotein family.</text>
</comment>
<dbReference type="InterPro" id="IPR038501">
    <property type="entry name" value="Spore_GerAC_C_sf"/>
</dbReference>
<gene>
    <name evidence="11" type="ORF">EJP82_02910</name>
</gene>
<dbReference type="PANTHER" id="PTHR35789">
    <property type="entry name" value="SPORE GERMINATION PROTEIN B3"/>
    <property type="match status" value="1"/>
</dbReference>
<dbReference type="Proteomes" id="UP000279446">
    <property type="component" value="Unassembled WGS sequence"/>
</dbReference>
<proteinExistence type="inferred from homology"/>
<dbReference type="InterPro" id="IPR008844">
    <property type="entry name" value="Spore_GerAC-like"/>
</dbReference>
<evidence type="ECO:0000259" key="9">
    <source>
        <dbReference type="Pfam" id="PF05504"/>
    </source>
</evidence>
<organism evidence="11 12">
    <name type="scientific">Paenibacillus anaericanus</name>
    <dbReference type="NCBI Taxonomy" id="170367"/>
    <lineage>
        <taxon>Bacteria</taxon>
        <taxon>Bacillati</taxon>
        <taxon>Bacillota</taxon>
        <taxon>Bacilli</taxon>
        <taxon>Bacillales</taxon>
        <taxon>Paenibacillaceae</taxon>
        <taxon>Paenibacillus</taxon>
    </lineage>
</organism>
<dbReference type="InterPro" id="IPR046953">
    <property type="entry name" value="Spore_GerAC-like_C"/>
</dbReference>
<keyword evidence="12" id="KW-1185">Reference proteome</keyword>
<keyword evidence="5" id="KW-0472">Membrane</keyword>
<evidence type="ECO:0000256" key="2">
    <source>
        <dbReference type="ARBA" id="ARBA00007886"/>
    </source>
</evidence>
<feature type="region of interest" description="Disordered" evidence="8">
    <location>
        <begin position="75"/>
        <end position="95"/>
    </location>
</feature>
<feature type="domain" description="Spore germination protein N-terminal" evidence="10">
    <location>
        <begin position="26"/>
        <end position="212"/>
    </location>
</feature>
<dbReference type="Pfam" id="PF25198">
    <property type="entry name" value="Spore_GerAC_N"/>
    <property type="match status" value="1"/>
</dbReference>
<evidence type="ECO:0000259" key="10">
    <source>
        <dbReference type="Pfam" id="PF25198"/>
    </source>
</evidence>
<feature type="domain" description="Spore germination GerAC-like C-terminal" evidence="9">
    <location>
        <begin position="227"/>
        <end position="393"/>
    </location>
</feature>
<evidence type="ECO:0000313" key="11">
    <source>
        <dbReference type="EMBL" id="RUT48107.1"/>
    </source>
</evidence>
<dbReference type="RefSeq" id="WP_127190526.1">
    <property type="nucleotide sequence ID" value="NZ_RZNY01000002.1"/>
</dbReference>
<reference evidence="11 12" key="1">
    <citation type="submission" date="2018-12" db="EMBL/GenBank/DDBJ databases">
        <authorList>
            <person name="Sun L."/>
            <person name="Chen Z."/>
        </authorList>
    </citation>
    <scope>NUCLEOTIDE SEQUENCE [LARGE SCALE GENOMIC DNA]</scope>
    <source>
        <strain evidence="11 12">DSM 15890</strain>
    </source>
</reference>
<evidence type="ECO:0000256" key="6">
    <source>
        <dbReference type="ARBA" id="ARBA00023139"/>
    </source>
</evidence>
<dbReference type="InterPro" id="IPR057336">
    <property type="entry name" value="GerAC_N"/>
</dbReference>
<keyword evidence="4" id="KW-0732">Signal</keyword>
<protein>
    <submittedName>
        <fullName evidence="11">Ger(X)C family spore germination protein</fullName>
    </submittedName>
</protein>
<dbReference type="AlphaFoldDB" id="A0A3S1DYR2"/>
<evidence type="ECO:0000313" key="12">
    <source>
        <dbReference type="Proteomes" id="UP000279446"/>
    </source>
</evidence>
<dbReference type="EMBL" id="RZNY01000002">
    <property type="protein sequence ID" value="RUT48107.1"/>
    <property type="molecule type" value="Genomic_DNA"/>
</dbReference>
<keyword evidence="7" id="KW-0449">Lipoprotein</keyword>
<evidence type="ECO:0000256" key="1">
    <source>
        <dbReference type="ARBA" id="ARBA00004635"/>
    </source>
</evidence>
<accession>A0A3S1DYR2</accession>
<evidence type="ECO:0000256" key="4">
    <source>
        <dbReference type="ARBA" id="ARBA00022729"/>
    </source>
</evidence>